<protein>
    <submittedName>
        <fullName evidence="1">Uncharacterized protein</fullName>
    </submittedName>
</protein>
<proteinExistence type="predicted"/>
<comment type="caution">
    <text evidence="1">The sequence shown here is derived from an EMBL/GenBank/DDBJ whole genome shotgun (WGS) entry which is preliminary data.</text>
</comment>
<sequence>MWERHLNLYVCWSNETTLFTICGMTAFSALGKNCVISSHLDGQATSSQFHTEVISMLKGFETSDNGTTVNMKLLQAHIRIQILWNLPDRPKFFG</sequence>
<dbReference type="EMBL" id="JABXBU010000002">
    <property type="protein sequence ID" value="KAF8794057.1"/>
    <property type="molecule type" value="Genomic_DNA"/>
</dbReference>
<gene>
    <name evidence="1" type="ORF">HNY73_002079</name>
</gene>
<name>A0A8T0FSC2_ARGBR</name>
<reference evidence="1" key="2">
    <citation type="submission" date="2020-06" db="EMBL/GenBank/DDBJ databases">
        <authorList>
            <person name="Sheffer M."/>
        </authorList>
    </citation>
    <scope>NUCLEOTIDE SEQUENCE</scope>
</reference>
<dbReference type="AlphaFoldDB" id="A0A8T0FSC2"/>
<evidence type="ECO:0000313" key="2">
    <source>
        <dbReference type="Proteomes" id="UP000807504"/>
    </source>
</evidence>
<evidence type="ECO:0000313" key="1">
    <source>
        <dbReference type="EMBL" id="KAF8794057.1"/>
    </source>
</evidence>
<accession>A0A8T0FSC2</accession>
<organism evidence="1 2">
    <name type="scientific">Argiope bruennichi</name>
    <name type="common">Wasp spider</name>
    <name type="synonym">Aranea bruennichi</name>
    <dbReference type="NCBI Taxonomy" id="94029"/>
    <lineage>
        <taxon>Eukaryota</taxon>
        <taxon>Metazoa</taxon>
        <taxon>Ecdysozoa</taxon>
        <taxon>Arthropoda</taxon>
        <taxon>Chelicerata</taxon>
        <taxon>Arachnida</taxon>
        <taxon>Araneae</taxon>
        <taxon>Araneomorphae</taxon>
        <taxon>Entelegynae</taxon>
        <taxon>Araneoidea</taxon>
        <taxon>Araneidae</taxon>
        <taxon>Argiope</taxon>
    </lineage>
</organism>
<dbReference type="Proteomes" id="UP000807504">
    <property type="component" value="Unassembled WGS sequence"/>
</dbReference>
<keyword evidence="2" id="KW-1185">Reference proteome</keyword>
<reference evidence="1" key="1">
    <citation type="journal article" date="2020" name="bioRxiv">
        <title>Chromosome-level reference genome of the European wasp spider Argiope bruennichi: a resource for studies on range expansion and evolutionary adaptation.</title>
        <authorList>
            <person name="Sheffer M.M."/>
            <person name="Hoppe A."/>
            <person name="Krehenwinkel H."/>
            <person name="Uhl G."/>
            <person name="Kuss A.W."/>
            <person name="Jensen L."/>
            <person name="Jensen C."/>
            <person name="Gillespie R.G."/>
            <person name="Hoff K.J."/>
            <person name="Prost S."/>
        </authorList>
    </citation>
    <scope>NUCLEOTIDE SEQUENCE</scope>
</reference>